<accession>A0A2Z7CC12</accession>
<reference evidence="1 2" key="1">
    <citation type="journal article" date="2015" name="Proc. Natl. Acad. Sci. U.S.A.">
        <title>The resurrection genome of Boea hygrometrica: A blueprint for survival of dehydration.</title>
        <authorList>
            <person name="Xiao L."/>
            <person name="Yang G."/>
            <person name="Zhang L."/>
            <person name="Yang X."/>
            <person name="Zhao S."/>
            <person name="Ji Z."/>
            <person name="Zhou Q."/>
            <person name="Hu M."/>
            <person name="Wang Y."/>
            <person name="Chen M."/>
            <person name="Xu Y."/>
            <person name="Jin H."/>
            <person name="Xiao X."/>
            <person name="Hu G."/>
            <person name="Bao F."/>
            <person name="Hu Y."/>
            <person name="Wan P."/>
            <person name="Li L."/>
            <person name="Deng X."/>
            <person name="Kuang T."/>
            <person name="Xiang C."/>
            <person name="Zhu J.K."/>
            <person name="Oliver M.J."/>
            <person name="He Y."/>
        </authorList>
    </citation>
    <scope>NUCLEOTIDE SEQUENCE [LARGE SCALE GENOMIC DNA]</scope>
    <source>
        <strain evidence="2">cv. XS01</strain>
    </source>
</reference>
<proteinExistence type="predicted"/>
<organism evidence="1 2">
    <name type="scientific">Dorcoceras hygrometricum</name>
    <dbReference type="NCBI Taxonomy" id="472368"/>
    <lineage>
        <taxon>Eukaryota</taxon>
        <taxon>Viridiplantae</taxon>
        <taxon>Streptophyta</taxon>
        <taxon>Embryophyta</taxon>
        <taxon>Tracheophyta</taxon>
        <taxon>Spermatophyta</taxon>
        <taxon>Magnoliopsida</taxon>
        <taxon>eudicotyledons</taxon>
        <taxon>Gunneridae</taxon>
        <taxon>Pentapetalae</taxon>
        <taxon>asterids</taxon>
        <taxon>lamiids</taxon>
        <taxon>Lamiales</taxon>
        <taxon>Gesneriaceae</taxon>
        <taxon>Didymocarpoideae</taxon>
        <taxon>Trichosporeae</taxon>
        <taxon>Loxocarpinae</taxon>
        <taxon>Dorcoceras</taxon>
    </lineage>
</organism>
<sequence length="53" mass="5861">MDASRSVVATCLGDTQMHSGHILHFLYLLKEAYAYNKGDGSSKSTDLELRICI</sequence>
<evidence type="ECO:0000313" key="2">
    <source>
        <dbReference type="Proteomes" id="UP000250235"/>
    </source>
</evidence>
<name>A0A2Z7CC12_9LAMI</name>
<dbReference type="EMBL" id="KQ999284">
    <property type="protein sequence ID" value="KZV42230.1"/>
    <property type="molecule type" value="Genomic_DNA"/>
</dbReference>
<dbReference type="AlphaFoldDB" id="A0A2Z7CC12"/>
<protein>
    <submittedName>
        <fullName evidence="1">Uncharacterized protein</fullName>
    </submittedName>
</protein>
<keyword evidence="2" id="KW-1185">Reference proteome</keyword>
<dbReference type="Proteomes" id="UP000250235">
    <property type="component" value="Unassembled WGS sequence"/>
</dbReference>
<gene>
    <name evidence="1" type="ORF">F511_13329</name>
</gene>
<evidence type="ECO:0000313" key="1">
    <source>
        <dbReference type="EMBL" id="KZV42230.1"/>
    </source>
</evidence>
<dbReference type="OrthoDB" id="2019943at2759"/>